<feature type="region of interest" description="Disordered" evidence="2">
    <location>
        <begin position="68"/>
        <end position="154"/>
    </location>
</feature>
<feature type="compositionally biased region" description="Basic and acidic residues" evidence="2">
    <location>
        <begin position="363"/>
        <end position="377"/>
    </location>
</feature>
<proteinExistence type="predicted"/>
<dbReference type="Proteomes" id="UP000242913">
    <property type="component" value="Unassembled WGS sequence"/>
</dbReference>
<dbReference type="GO" id="GO:0042302">
    <property type="term" value="F:structural constituent of cuticle"/>
    <property type="evidence" value="ECO:0007669"/>
    <property type="project" value="InterPro"/>
</dbReference>
<dbReference type="OrthoDB" id="6380629at2759"/>
<feature type="compositionally biased region" description="Basic and acidic residues" evidence="2">
    <location>
        <begin position="195"/>
        <end position="210"/>
    </location>
</feature>
<dbReference type="PANTHER" id="PTHR24637:SF282">
    <property type="entry name" value="CUTICLE COLLAGEN SQT-1"/>
    <property type="match status" value="1"/>
</dbReference>
<organism evidence="4 5">
    <name type="scientific">Onchocerca flexuosa</name>
    <dbReference type="NCBI Taxonomy" id="387005"/>
    <lineage>
        <taxon>Eukaryota</taxon>
        <taxon>Metazoa</taxon>
        <taxon>Ecdysozoa</taxon>
        <taxon>Nematoda</taxon>
        <taxon>Chromadorea</taxon>
        <taxon>Rhabditida</taxon>
        <taxon>Spirurina</taxon>
        <taxon>Spiruromorpha</taxon>
        <taxon>Filarioidea</taxon>
        <taxon>Onchocercidae</taxon>
        <taxon>Onchocerca</taxon>
    </lineage>
</organism>
<dbReference type="Pfam" id="PF01484">
    <property type="entry name" value="Col_cuticle_N"/>
    <property type="match status" value="1"/>
</dbReference>
<protein>
    <recommendedName>
        <fullName evidence="3">Nematode cuticle collagen N-terminal domain-containing protein</fullName>
    </recommendedName>
</protein>
<dbReference type="SMART" id="SM01088">
    <property type="entry name" value="Col_cuticle_N"/>
    <property type="match status" value="1"/>
</dbReference>
<keyword evidence="5" id="KW-1185">Reference proteome</keyword>
<sequence>MFHMRPVIFTASALSAFVLFVCLSAMVYIKRDVQDAYRSLDVEMYNFKVITDDLWNELIILGRNPPKLRRRRQNGKASDSIHQNGEGISQSKTSPTVDNRDSRHDSHASPPSISPVQGTENDVSLDSNKFKLNDDRNKGLDQFFKPSGSNMDGKQRAKAFLPSGPQLAGVCKCAKENTCPAGPPGPKGPPGHAGLDGRHGIDGKPGKDAENMSTLHAEAPCYHCPRGLPGIPGAVGKPGLRGIAGAKGRSGVPGRNGQPGPPGEPGPPGAVGKDGEMGPPGSKGLDMHHLVGRPGPKGLRGPPGPAGSPGNKGAEGQTGKAGPQGQPGSPGPAGPSGPQGPVGPEGEEGRPGKDAEYCPCPTRKSDITYHRSKEQKARAMSYNYGDNDRKSVSDGPTYRKH</sequence>
<feature type="domain" description="Nematode cuticle collagen N-terminal" evidence="3">
    <location>
        <begin position="6"/>
        <end position="58"/>
    </location>
</feature>
<dbReference type="InterPro" id="IPR008160">
    <property type="entry name" value="Collagen"/>
</dbReference>
<dbReference type="AlphaFoldDB" id="A0A238BYS8"/>
<dbReference type="InterPro" id="IPR002486">
    <property type="entry name" value="Col_cuticle_N"/>
</dbReference>
<dbReference type="Pfam" id="PF01391">
    <property type="entry name" value="Collagen"/>
    <property type="match status" value="2"/>
</dbReference>
<evidence type="ECO:0000256" key="1">
    <source>
        <dbReference type="ARBA" id="ARBA00022737"/>
    </source>
</evidence>
<name>A0A238BYS8_9BILA</name>
<dbReference type="EMBL" id="KZ269987">
    <property type="protein sequence ID" value="OZC10254.1"/>
    <property type="molecule type" value="Genomic_DNA"/>
</dbReference>
<feature type="region of interest" description="Disordered" evidence="2">
    <location>
        <begin position="235"/>
        <end position="401"/>
    </location>
</feature>
<reference evidence="4 5" key="1">
    <citation type="submission" date="2015-12" db="EMBL/GenBank/DDBJ databases">
        <title>Draft genome of the nematode, Onchocerca flexuosa.</title>
        <authorList>
            <person name="Mitreva M."/>
        </authorList>
    </citation>
    <scope>NUCLEOTIDE SEQUENCE [LARGE SCALE GENOMIC DNA]</scope>
    <source>
        <strain evidence="4">Red Deer</strain>
    </source>
</reference>
<gene>
    <name evidence="4" type="ORF">X798_02561</name>
</gene>
<dbReference type="PANTHER" id="PTHR24637">
    <property type="entry name" value="COLLAGEN"/>
    <property type="match status" value="1"/>
</dbReference>
<evidence type="ECO:0000256" key="2">
    <source>
        <dbReference type="SAM" id="MobiDB-lite"/>
    </source>
</evidence>
<feature type="compositionally biased region" description="Pro residues" evidence="2">
    <location>
        <begin position="259"/>
        <end position="268"/>
    </location>
</feature>
<feature type="compositionally biased region" description="Basic and acidic residues" evidence="2">
    <location>
        <begin position="347"/>
        <end position="356"/>
    </location>
</feature>
<feature type="region of interest" description="Disordered" evidence="2">
    <location>
        <begin position="182"/>
        <end position="211"/>
    </location>
</feature>
<evidence type="ECO:0000259" key="3">
    <source>
        <dbReference type="SMART" id="SM01088"/>
    </source>
</evidence>
<feature type="compositionally biased region" description="Polar residues" evidence="2">
    <location>
        <begin position="109"/>
        <end position="127"/>
    </location>
</feature>
<evidence type="ECO:0000313" key="4">
    <source>
        <dbReference type="EMBL" id="OZC10254.1"/>
    </source>
</evidence>
<keyword evidence="1" id="KW-0677">Repeat</keyword>
<evidence type="ECO:0000313" key="5">
    <source>
        <dbReference type="Proteomes" id="UP000242913"/>
    </source>
</evidence>
<feature type="compositionally biased region" description="Polar residues" evidence="2">
    <location>
        <begin position="75"/>
        <end position="97"/>
    </location>
</feature>
<feature type="compositionally biased region" description="Basic and acidic residues" evidence="2">
    <location>
        <begin position="128"/>
        <end position="139"/>
    </location>
</feature>
<accession>A0A238BYS8</accession>
<feature type="compositionally biased region" description="Basic and acidic residues" evidence="2">
    <location>
        <begin position="98"/>
        <end position="107"/>
    </location>
</feature>